<feature type="region of interest" description="Disordered" evidence="7">
    <location>
        <begin position="190"/>
        <end position="212"/>
    </location>
</feature>
<name>A0ABR1BQ15_NECAM</name>
<keyword evidence="3 6" id="KW-0235">DNA replication</keyword>
<dbReference type="InterPro" id="IPR036224">
    <property type="entry name" value="GINS_bundle-like_dom_sf"/>
</dbReference>
<proteinExistence type="inferred from homology"/>
<evidence type="ECO:0000256" key="4">
    <source>
        <dbReference type="ARBA" id="ARBA00023242"/>
    </source>
</evidence>
<sequence length="212" mass="23966">MRVKTIHSKTVILKNAKGIPVMGANEVEVASDFYDIDSLLSRSARVACSYSSGTPRDVYEMLGTNAPHFTDEKGYKVLTPFWFVRAVERFCSLALPMAYNSNVRNVLLANAAHADLDALQPYYYEMGMHLCNSLGGTVSVALAECLLKTIIQRIGGIVVRASHGNEALKKMDNLEKKLFEESAKNRDQLHDYFRAQRAKGRKRRYEKRRNEN</sequence>
<dbReference type="Pfam" id="PF05916">
    <property type="entry name" value="Sld5"/>
    <property type="match status" value="1"/>
</dbReference>
<dbReference type="PANTHER" id="PTHR22768:SF0">
    <property type="entry name" value="DNA REPLICATION COMPLEX GINS PROTEIN PSF3"/>
    <property type="match status" value="1"/>
</dbReference>
<feature type="compositionally biased region" description="Basic residues" evidence="7">
    <location>
        <begin position="196"/>
        <end position="212"/>
    </location>
</feature>
<evidence type="ECO:0000313" key="10">
    <source>
        <dbReference type="Proteomes" id="UP001303046"/>
    </source>
</evidence>
<comment type="function">
    <text evidence="5">Required for correct functioning of the GINS complex, a complex that plays an essential role in the initiation of DNA replication, and progression of DNA replication forks. GINS complex is a core component of CDC45-MCM-GINS (CMG) helicase, the molecular machine that unwinds template DNA during replication, and around which the replisome is built.</text>
</comment>
<dbReference type="CDD" id="cd11713">
    <property type="entry name" value="GINS_A_psf3"/>
    <property type="match status" value="1"/>
</dbReference>
<dbReference type="PANTHER" id="PTHR22768">
    <property type="entry name" value="DNA REPLICATION COMPLEX GINS PROTEIN PSF3"/>
    <property type="match status" value="1"/>
</dbReference>
<dbReference type="InterPro" id="IPR010492">
    <property type="entry name" value="GINS_Psf3"/>
</dbReference>
<evidence type="ECO:0000256" key="1">
    <source>
        <dbReference type="ARBA" id="ARBA00004123"/>
    </source>
</evidence>
<comment type="function">
    <text evidence="6">The GINS complex plays an essential role in the initiation of DNA replication.</text>
</comment>
<comment type="caution">
    <text evidence="9">The sequence shown here is derived from an EMBL/GenBank/DDBJ whole genome shotgun (WGS) entry which is preliminary data.</text>
</comment>
<evidence type="ECO:0000256" key="6">
    <source>
        <dbReference type="RuleBase" id="RU367161"/>
    </source>
</evidence>
<protein>
    <recommendedName>
        <fullName evidence="6">DNA replication complex GINS protein PSF3</fullName>
    </recommendedName>
</protein>
<feature type="domain" description="GINS subunit" evidence="8">
    <location>
        <begin position="99"/>
        <end position="185"/>
    </location>
</feature>
<comment type="subunit">
    <text evidence="6">Component of the GINS complex.</text>
</comment>
<comment type="similarity">
    <text evidence="2 6">Belongs to the GINS3/PSF3 family.</text>
</comment>
<comment type="subcellular location">
    <subcellularLocation>
        <location evidence="1 6">Nucleus</location>
    </subcellularLocation>
</comment>
<dbReference type="Proteomes" id="UP001303046">
    <property type="component" value="Unassembled WGS sequence"/>
</dbReference>
<dbReference type="InterPro" id="IPR021151">
    <property type="entry name" value="GINS_A"/>
</dbReference>
<reference evidence="9 10" key="1">
    <citation type="submission" date="2023-08" db="EMBL/GenBank/DDBJ databases">
        <title>A Necator americanus chromosomal reference genome.</title>
        <authorList>
            <person name="Ilik V."/>
            <person name="Petrzelkova K.J."/>
            <person name="Pardy F."/>
            <person name="Fuh T."/>
            <person name="Niatou-Singa F.S."/>
            <person name="Gouil Q."/>
            <person name="Baker L."/>
            <person name="Ritchie M.E."/>
            <person name="Jex A.R."/>
            <person name="Gazzola D."/>
            <person name="Li H."/>
            <person name="Toshio Fujiwara R."/>
            <person name="Zhan B."/>
            <person name="Aroian R.V."/>
            <person name="Pafco B."/>
            <person name="Schwarz E.M."/>
        </authorList>
    </citation>
    <scope>NUCLEOTIDE SEQUENCE [LARGE SCALE GENOMIC DNA]</scope>
    <source>
        <strain evidence="9 10">Aroian</strain>
        <tissue evidence="9">Whole animal</tissue>
    </source>
</reference>
<evidence type="ECO:0000256" key="2">
    <source>
        <dbReference type="ARBA" id="ARBA00006343"/>
    </source>
</evidence>
<keyword evidence="10" id="KW-1185">Reference proteome</keyword>
<dbReference type="Gene3D" id="1.20.58.2050">
    <property type="match status" value="1"/>
</dbReference>
<dbReference type="SUPFAM" id="SSF158573">
    <property type="entry name" value="GINS helical bundle-like"/>
    <property type="match status" value="1"/>
</dbReference>
<evidence type="ECO:0000256" key="3">
    <source>
        <dbReference type="ARBA" id="ARBA00022705"/>
    </source>
</evidence>
<evidence type="ECO:0000313" key="9">
    <source>
        <dbReference type="EMBL" id="KAK6727079.1"/>
    </source>
</evidence>
<evidence type="ECO:0000259" key="8">
    <source>
        <dbReference type="Pfam" id="PF05916"/>
    </source>
</evidence>
<keyword evidence="4 6" id="KW-0539">Nucleus</keyword>
<organism evidence="9 10">
    <name type="scientific">Necator americanus</name>
    <name type="common">Human hookworm</name>
    <dbReference type="NCBI Taxonomy" id="51031"/>
    <lineage>
        <taxon>Eukaryota</taxon>
        <taxon>Metazoa</taxon>
        <taxon>Ecdysozoa</taxon>
        <taxon>Nematoda</taxon>
        <taxon>Chromadorea</taxon>
        <taxon>Rhabditida</taxon>
        <taxon>Rhabditina</taxon>
        <taxon>Rhabditomorpha</taxon>
        <taxon>Strongyloidea</taxon>
        <taxon>Ancylostomatidae</taxon>
        <taxon>Bunostominae</taxon>
        <taxon>Necator</taxon>
    </lineage>
</organism>
<evidence type="ECO:0000256" key="7">
    <source>
        <dbReference type="SAM" id="MobiDB-lite"/>
    </source>
</evidence>
<evidence type="ECO:0000256" key="5">
    <source>
        <dbReference type="ARBA" id="ARBA00045258"/>
    </source>
</evidence>
<dbReference type="EMBL" id="JAVFWL010000001">
    <property type="protein sequence ID" value="KAK6727079.1"/>
    <property type="molecule type" value="Genomic_DNA"/>
</dbReference>
<dbReference type="InterPro" id="IPR038437">
    <property type="entry name" value="GINS_Psf3_sf"/>
</dbReference>
<accession>A0ABR1BQ15</accession>
<gene>
    <name evidence="9" type="primary">Necator_chrI.g1151</name>
    <name evidence="9" type="ORF">RB195_005027</name>
</gene>